<organism evidence="2">
    <name type="scientific">Phytobacter massiliensis</name>
    <dbReference type="NCBI Taxonomy" id="1485952"/>
    <lineage>
        <taxon>Bacteria</taxon>
        <taxon>Pseudomonadati</taxon>
        <taxon>Pseudomonadota</taxon>
        <taxon>Gammaproteobacteria</taxon>
        <taxon>Enterobacterales</taxon>
        <taxon>Enterobacteriaceae</taxon>
        <taxon>Phytobacter</taxon>
    </lineage>
</organism>
<dbReference type="PROSITE" id="PS51257">
    <property type="entry name" value="PROKAR_LIPOPROTEIN"/>
    <property type="match status" value="1"/>
</dbReference>
<feature type="chain" id="PRO_5027070777" description="DUF3829 domain-containing protein" evidence="1">
    <location>
        <begin position="21"/>
        <end position="322"/>
    </location>
</feature>
<proteinExistence type="predicted"/>
<reference evidence="2" key="1">
    <citation type="submission" date="2019-11" db="EMBL/GenBank/DDBJ databases">
        <authorList>
            <person name="Feng L."/>
        </authorList>
    </citation>
    <scope>NUCLEOTIDE SEQUENCE</scope>
    <source>
        <strain evidence="2">EMassiliensisLFYP7</strain>
    </source>
</reference>
<feature type="signal peptide" evidence="1">
    <location>
        <begin position="1"/>
        <end position="20"/>
    </location>
</feature>
<evidence type="ECO:0000256" key="1">
    <source>
        <dbReference type="SAM" id="SignalP"/>
    </source>
</evidence>
<protein>
    <recommendedName>
        <fullName evidence="3">DUF3829 domain-containing protein</fullName>
    </recommendedName>
</protein>
<evidence type="ECO:0000313" key="2">
    <source>
        <dbReference type="EMBL" id="VYT96415.1"/>
    </source>
</evidence>
<accession>A0A6N3AV23</accession>
<dbReference type="Pfam" id="PF12889">
    <property type="entry name" value="DUF3829"/>
    <property type="match status" value="1"/>
</dbReference>
<sequence>MFTKCIARSLMVLACFFALTACDDKSAEKTQQEQAQKAPEQSEVEKYNEYVRAANMATVSFAQDLEQYQKNIQPVFDGKKRNKNLFYSNPIGISRVQEQLDKARAMKPAMAELDESARLYSEALAKADPLSRDVYNYISAKTYLSDEGAHGREIQPAYLDAMQKLVVAQADFLNGIDAKDRARIKAEFESSEKGSIDHYRIGMVYYLKESMDAADGVYDGTGLGDKKEAFRNALNQFNSMVTAYDGKVRERNKTGCSSLQMTANSYLSTGREIIERTEDGTYEKEAKKPKQFRLMEPQQKRDASSLLQHYNNMINELNVNRC</sequence>
<keyword evidence="1" id="KW-0732">Signal</keyword>
<dbReference type="AlphaFoldDB" id="A0A6N3AV23"/>
<name>A0A6N3AV23_9ENTR</name>
<dbReference type="RefSeq" id="WP_156565227.1">
    <property type="nucleotide sequence ID" value="NZ_CACRTZ010000005.1"/>
</dbReference>
<gene>
    <name evidence="2" type="ORF">EMLFYP7_01060</name>
</gene>
<evidence type="ECO:0008006" key="3">
    <source>
        <dbReference type="Google" id="ProtNLM"/>
    </source>
</evidence>
<dbReference type="InterPro" id="IPR024291">
    <property type="entry name" value="DUF3829"/>
</dbReference>
<dbReference type="EMBL" id="CACRTZ010000005">
    <property type="protein sequence ID" value="VYT96415.1"/>
    <property type="molecule type" value="Genomic_DNA"/>
</dbReference>